<evidence type="ECO:0000259" key="1">
    <source>
        <dbReference type="Pfam" id="PF01844"/>
    </source>
</evidence>
<accession>A0ABQ4AX75</accession>
<organism evidence="2 3">
    <name type="scientific">Actinoplanes lobatus</name>
    <dbReference type="NCBI Taxonomy" id="113568"/>
    <lineage>
        <taxon>Bacteria</taxon>
        <taxon>Bacillati</taxon>
        <taxon>Actinomycetota</taxon>
        <taxon>Actinomycetes</taxon>
        <taxon>Micromonosporales</taxon>
        <taxon>Micromonosporaceae</taxon>
        <taxon>Actinoplanes</taxon>
    </lineage>
</organism>
<dbReference type="Proteomes" id="UP000631312">
    <property type="component" value="Unassembled WGS sequence"/>
</dbReference>
<comment type="caution">
    <text evidence="2">The sequence shown here is derived from an EMBL/GenBank/DDBJ whole genome shotgun (WGS) entry which is preliminary data.</text>
</comment>
<keyword evidence="3" id="KW-1185">Reference proteome</keyword>
<name>A0ABQ4AX75_9ACTN</name>
<sequence length="103" mass="11729">MPTGLKGRPYRRLCARVYAEESHCYLCGGWVDQSLDRRHPMSRTVDHVRERQLGGDLLDRANARLAHRRCNGSKGARVRHAQARDHAALKPHVIELHVDVSTL</sequence>
<dbReference type="InterPro" id="IPR002711">
    <property type="entry name" value="HNH"/>
</dbReference>
<proteinExistence type="predicted"/>
<reference evidence="2 3" key="1">
    <citation type="submission" date="2021-01" db="EMBL/GenBank/DDBJ databases">
        <title>Whole genome shotgun sequence of Actinoplanes lobatus NBRC 12513.</title>
        <authorList>
            <person name="Komaki H."/>
            <person name="Tamura T."/>
        </authorList>
    </citation>
    <scope>NUCLEOTIDE SEQUENCE [LARGE SCALE GENOMIC DNA]</scope>
    <source>
        <strain evidence="2 3">NBRC 12513</strain>
    </source>
</reference>
<evidence type="ECO:0000313" key="2">
    <source>
        <dbReference type="EMBL" id="GIE45164.1"/>
    </source>
</evidence>
<evidence type="ECO:0000313" key="3">
    <source>
        <dbReference type="Proteomes" id="UP000631312"/>
    </source>
</evidence>
<protein>
    <recommendedName>
        <fullName evidence="1">HNH domain-containing protein</fullName>
    </recommendedName>
</protein>
<dbReference type="EMBL" id="BOMP01000156">
    <property type="protein sequence ID" value="GIE45164.1"/>
    <property type="molecule type" value="Genomic_DNA"/>
</dbReference>
<dbReference type="Pfam" id="PF01844">
    <property type="entry name" value="HNH"/>
    <property type="match status" value="1"/>
</dbReference>
<gene>
    <name evidence="2" type="ORF">Alo02nite_80620</name>
</gene>
<feature type="domain" description="HNH" evidence="1">
    <location>
        <begin position="33"/>
        <end position="77"/>
    </location>
</feature>
<dbReference type="Gene3D" id="1.10.30.50">
    <property type="match status" value="1"/>
</dbReference>